<dbReference type="InterPro" id="IPR000916">
    <property type="entry name" value="Bet_v_I/MLP"/>
</dbReference>
<dbReference type="SUPFAM" id="SSF55961">
    <property type="entry name" value="Bet v1-like"/>
    <property type="match status" value="1"/>
</dbReference>
<dbReference type="EMBL" id="OZ021737">
    <property type="protein sequence ID" value="CAK9318402.1"/>
    <property type="molecule type" value="Genomic_DNA"/>
</dbReference>
<keyword evidence="3" id="KW-1185">Reference proteome</keyword>
<accession>A0ABP0YEK3</accession>
<dbReference type="Pfam" id="PF00407">
    <property type="entry name" value="Bet_v_1"/>
    <property type="match status" value="1"/>
</dbReference>
<evidence type="ECO:0000259" key="1">
    <source>
        <dbReference type="SMART" id="SM01037"/>
    </source>
</evidence>
<dbReference type="Gene3D" id="3.30.530.20">
    <property type="match status" value="1"/>
</dbReference>
<sequence length="148" mass="17061">MTLSHKLEFEVEINAPSSKFFEMFHMKPYLLPKASPSNIQSCKLAKAERSWSTKELVEAIDEKNNSIIFKVEEGSDKLEYFKNFKTTIQSVSKEKGSLVHWTLEYEKTEEKNSENLQHSLMELFIALSKDIDAHLMDIESNKETLVAA</sequence>
<dbReference type="InterPro" id="IPR023393">
    <property type="entry name" value="START-like_dom_sf"/>
</dbReference>
<feature type="domain" description="Bet v I/Major latex protein" evidence="1">
    <location>
        <begin position="2"/>
        <end position="138"/>
    </location>
</feature>
<name>A0ABP0YEK3_9ROSI</name>
<gene>
    <name evidence="2" type="ORF">CITCOLO1_LOCUS10366</name>
</gene>
<dbReference type="SMART" id="SM01037">
    <property type="entry name" value="Bet_v_1"/>
    <property type="match status" value="1"/>
</dbReference>
<reference evidence="2 3" key="1">
    <citation type="submission" date="2024-03" db="EMBL/GenBank/DDBJ databases">
        <authorList>
            <person name="Gkanogiannis A."/>
            <person name="Becerra Lopez-Lavalle L."/>
        </authorList>
    </citation>
    <scope>NUCLEOTIDE SEQUENCE [LARGE SCALE GENOMIC DNA]</scope>
</reference>
<dbReference type="PANTHER" id="PTHR31907">
    <property type="entry name" value="MLP-LIKE PROTEIN 423"/>
    <property type="match status" value="1"/>
</dbReference>
<evidence type="ECO:0000313" key="2">
    <source>
        <dbReference type="EMBL" id="CAK9318402.1"/>
    </source>
</evidence>
<proteinExistence type="predicted"/>
<dbReference type="InterPro" id="IPR051761">
    <property type="entry name" value="MLP-like_ligand-binding"/>
</dbReference>
<organism evidence="2 3">
    <name type="scientific">Citrullus colocynthis</name>
    <name type="common">colocynth</name>
    <dbReference type="NCBI Taxonomy" id="252529"/>
    <lineage>
        <taxon>Eukaryota</taxon>
        <taxon>Viridiplantae</taxon>
        <taxon>Streptophyta</taxon>
        <taxon>Embryophyta</taxon>
        <taxon>Tracheophyta</taxon>
        <taxon>Spermatophyta</taxon>
        <taxon>Magnoliopsida</taxon>
        <taxon>eudicotyledons</taxon>
        <taxon>Gunneridae</taxon>
        <taxon>Pentapetalae</taxon>
        <taxon>rosids</taxon>
        <taxon>fabids</taxon>
        <taxon>Cucurbitales</taxon>
        <taxon>Cucurbitaceae</taxon>
        <taxon>Benincaseae</taxon>
        <taxon>Citrullus</taxon>
    </lineage>
</organism>
<protein>
    <recommendedName>
        <fullName evidence="1">Bet v I/Major latex protein domain-containing protein</fullName>
    </recommendedName>
</protein>
<dbReference type="Proteomes" id="UP001642487">
    <property type="component" value="Chromosome 3"/>
</dbReference>
<evidence type="ECO:0000313" key="3">
    <source>
        <dbReference type="Proteomes" id="UP001642487"/>
    </source>
</evidence>